<keyword evidence="5 7" id="KW-1133">Transmembrane helix</keyword>
<keyword evidence="6 7" id="KW-0472">Membrane</keyword>
<feature type="region of interest" description="Disordered" evidence="8">
    <location>
        <begin position="1"/>
        <end position="30"/>
    </location>
</feature>
<dbReference type="PANTHER" id="PTHR30193:SF37">
    <property type="entry name" value="INNER MEMBRANE ABC TRANSPORTER PERMEASE PROTEIN YCJO"/>
    <property type="match status" value="1"/>
</dbReference>
<evidence type="ECO:0000256" key="3">
    <source>
        <dbReference type="ARBA" id="ARBA00022475"/>
    </source>
</evidence>
<proteinExistence type="inferred from homology"/>
<dbReference type="Pfam" id="PF00528">
    <property type="entry name" value="BPD_transp_1"/>
    <property type="match status" value="1"/>
</dbReference>
<evidence type="ECO:0000256" key="6">
    <source>
        <dbReference type="ARBA" id="ARBA00023136"/>
    </source>
</evidence>
<evidence type="ECO:0000256" key="7">
    <source>
        <dbReference type="RuleBase" id="RU363032"/>
    </source>
</evidence>
<dbReference type="SUPFAM" id="SSF161098">
    <property type="entry name" value="MetI-like"/>
    <property type="match status" value="1"/>
</dbReference>
<gene>
    <name evidence="10" type="ORF">EDD31_2519</name>
</gene>
<dbReference type="InterPro" id="IPR035906">
    <property type="entry name" value="MetI-like_sf"/>
</dbReference>
<accession>A0A3N2BFX8</accession>
<dbReference type="RefSeq" id="WP_211336121.1">
    <property type="nucleotide sequence ID" value="NZ_RKHK01000001.1"/>
</dbReference>
<evidence type="ECO:0000259" key="9">
    <source>
        <dbReference type="PROSITE" id="PS50928"/>
    </source>
</evidence>
<dbReference type="GO" id="GO:0055085">
    <property type="term" value="P:transmembrane transport"/>
    <property type="evidence" value="ECO:0007669"/>
    <property type="project" value="InterPro"/>
</dbReference>
<feature type="transmembrane region" description="Helical" evidence="7">
    <location>
        <begin position="229"/>
        <end position="251"/>
    </location>
</feature>
<feature type="transmembrane region" description="Helical" evidence="7">
    <location>
        <begin position="32"/>
        <end position="51"/>
    </location>
</feature>
<keyword evidence="3" id="KW-1003">Cell membrane</keyword>
<protein>
    <submittedName>
        <fullName evidence="10">Carbohydrate ABC transporter membrane protein 1 (CUT1 family)</fullName>
    </submittedName>
</protein>
<dbReference type="EMBL" id="RKHK01000001">
    <property type="protein sequence ID" value="ROR74120.1"/>
    <property type="molecule type" value="Genomic_DNA"/>
</dbReference>
<evidence type="ECO:0000256" key="8">
    <source>
        <dbReference type="SAM" id="MobiDB-lite"/>
    </source>
</evidence>
<comment type="similarity">
    <text evidence="7">Belongs to the binding-protein-dependent transport system permease family.</text>
</comment>
<dbReference type="CDD" id="cd06261">
    <property type="entry name" value="TM_PBP2"/>
    <property type="match status" value="1"/>
</dbReference>
<keyword evidence="4 7" id="KW-0812">Transmembrane</keyword>
<dbReference type="AlphaFoldDB" id="A0A3N2BFX8"/>
<feature type="transmembrane region" description="Helical" evidence="7">
    <location>
        <begin position="97"/>
        <end position="118"/>
    </location>
</feature>
<keyword evidence="11" id="KW-1185">Reference proteome</keyword>
<comment type="caution">
    <text evidence="10">The sequence shown here is derived from an EMBL/GenBank/DDBJ whole genome shotgun (WGS) entry which is preliminary data.</text>
</comment>
<dbReference type="PROSITE" id="PS50928">
    <property type="entry name" value="ABC_TM1"/>
    <property type="match status" value="1"/>
</dbReference>
<evidence type="ECO:0000313" key="11">
    <source>
        <dbReference type="Proteomes" id="UP000280668"/>
    </source>
</evidence>
<dbReference type="Gene3D" id="1.10.3720.10">
    <property type="entry name" value="MetI-like"/>
    <property type="match status" value="1"/>
</dbReference>
<dbReference type="InterPro" id="IPR000515">
    <property type="entry name" value="MetI-like"/>
</dbReference>
<dbReference type="InterPro" id="IPR051393">
    <property type="entry name" value="ABC_transporter_permease"/>
</dbReference>
<dbReference type="PANTHER" id="PTHR30193">
    <property type="entry name" value="ABC TRANSPORTER PERMEASE PROTEIN"/>
    <property type="match status" value="1"/>
</dbReference>
<reference evidence="10 11" key="1">
    <citation type="submission" date="2018-11" db="EMBL/GenBank/DDBJ databases">
        <title>Sequencing the genomes of 1000 actinobacteria strains.</title>
        <authorList>
            <person name="Klenk H.-P."/>
        </authorList>
    </citation>
    <scope>NUCLEOTIDE SEQUENCE [LARGE SCALE GENOMIC DNA]</scope>
    <source>
        <strain evidence="10 11">DSM 11294</strain>
    </source>
</reference>
<evidence type="ECO:0000256" key="1">
    <source>
        <dbReference type="ARBA" id="ARBA00004651"/>
    </source>
</evidence>
<name>A0A3N2BFX8_9MICO</name>
<dbReference type="GO" id="GO:0005886">
    <property type="term" value="C:plasma membrane"/>
    <property type="evidence" value="ECO:0007669"/>
    <property type="project" value="UniProtKB-SubCell"/>
</dbReference>
<comment type="subcellular location">
    <subcellularLocation>
        <location evidence="1 7">Cell membrane</location>
        <topology evidence="1 7">Multi-pass membrane protein</topology>
    </subcellularLocation>
</comment>
<feature type="transmembrane region" description="Helical" evidence="7">
    <location>
        <begin position="130"/>
        <end position="151"/>
    </location>
</feature>
<organism evidence="10 11">
    <name type="scientific">Bogoriella caseilytica</name>
    <dbReference type="NCBI Taxonomy" id="56055"/>
    <lineage>
        <taxon>Bacteria</taxon>
        <taxon>Bacillati</taxon>
        <taxon>Actinomycetota</taxon>
        <taxon>Actinomycetes</taxon>
        <taxon>Micrococcales</taxon>
        <taxon>Bogoriellaceae</taxon>
        <taxon>Bogoriella</taxon>
    </lineage>
</organism>
<keyword evidence="2 7" id="KW-0813">Transport</keyword>
<evidence type="ECO:0000256" key="5">
    <source>
        <dbReference type="ARBA" id="ARBA00022989"/>
    </source>
</evidence>
<evidence type="ECO:0000256" key="2">
    <source>
        <dbReference type="ARBA" id="ARBA00022448"/>
    </source>
</evidence>
<evidence type="ECO:0000313" key="10">
    <source>
        <dbReference type="EMBL" id="ROR74120.1"/>
    </source>
</evidence>
<feature type="transmembrane region" description="Helical" evidence="7">
    <location>
        <begin position="286"/>
        <end position="307"/>
    </location>
</feature>
<sequence length="320" mass="34298">MTAIARSKRGQPHPAARGATGRRRSSPTGSSWTPWAFLAPGVLYLLIFQGYPLVEELLLSFSSTSLLNPHDREWVGLDNYRDIFASPDFRQTLSVTLVYTVTCVVGAVGSGLGVALLLNAKFRGRGIARALVAIPWAAPTVAVAVIATWMMNAQYGIVNRALEAVGLGVPSGNILDSADYALPAILATTIWQLFPFCSIVLLAALQAVPKEVKEAASMDGAGHLWTFRVATWPVIKPTVGLLTLLMTIWSIRRFELIWIMTKGGPLGSTETLVIDLYSSAFEHNDLGRAAAIGMVGVCISLAVVLIGQSMALRAEKKGGH</sequence>
<feature type="compositionally biased region" description="Basic residues" evidence="8">
    <location>
        <begin position="1"/>
        <end position="11"/>
    </location>
</feature>
<dbReference type="Proteomes" id="UP000280668">
    <property type="component" value="Unassembled WGS sequence"/>
</dbReference>
<evidence type="ECO:0000256" key="4">
    <source>
        <dbReference type="ARBA" id="ARBA00022692"/>
    </source>
</evidence>
<feature type="transmembrane region" description="Helical" evidence="7">
    <location>
        <begin position="180"/>
        <end position="208"/>
    </location>
</feature>
<feature type="domain" description="ABC transmembrane type-1" evidence="9">
    <location>
        <begin position="93"/>
        <end position="307"/>
    </location>
</feature>